<dbReference type="Proteomes" id="UP001497700">
    <property type="component" value="Unassembled WGS sequence"/>
</dbReference>
<reference evidence="1 2" key="1">
    <citation type="journal article" date="2022" name="New Phytol.">
        <title>Ecological generalism drives hyperdiversity of secondary metabolite gene clusters in xylarialean endophytes.</title>
        <authorList>
            <person name="Franco M.E.E."/>
            <person name="Wisecaver J.H."/>
            <person name="Arnold A.E."/>
            <person name="Ju Y.M."/>
            <person name="Slot J.C."/>
            <person name="Ahrendt S."/>
            <person name="Moore L.P."/>
            <person name="Eastman K.E."/>
            <person name="Scott K."/>
            <person name="Konkel Z."/>
            <person name="Mondo S.J."/>
            <person name="Kuo A."/>
            <person name="Hayes R.D."/>
            <person name="Haridas S."/>
            <person name="Andreopoulos B."/>
            <person name="Riley R."/>
            <person name="LaButti K."/>
            <person name="Pangilinan J."/>
            <person name="Lipzen A."/>
            <person name="Amirebrahimi M."/>
            <person name="Yan J."/>
            <person name="Adam C."/>
            <person name="Keymanesh K."/>
            <person name="Ng V."/>
            <person name="Louie K."/>
            <person name="Northen T."/>
            <person name="Drula E."/>
            <person name="Henrissat B."/>
            <person name="Hsieh H.M."/>
            <person name="Youens-Clark K."/>
            <person name="Lutzoni F."/>
            <person name="Miadlikowska J."/>
            <person name="Eastwood D.C."/>
            <person name="Hamelin R.C."/>
            <person name="Grigoriev I.V."/>
            <person name="U'Ren J.M."/>
        </authorList>
    </citation>
    <scope>NUCLEOTIDE SEQUENCE [LARGE SCALE GENOMIC DNA]</scope>
    <source>
        <strain evidence="1 2">CBS 119005</strain>
    </source>
</reference>
<evidence type="ECO:0000313" key="1">
    <source>
        <dbReference type="EMBL" id="KAI4861616.1"/>
    </source>
</evidence>
<evidence type="ECO:0000313" key="2">
    <source>
        <dbReference type="Proteomes" id="UP001497700"/>
    </source>
</evidence>
<protein>
    <submittedName>
        <fullName evidence="1">Uncharacterized protein</fullName>
    </submittedName>
</protein>
<sequence length="517" mass="58695">MPKVHGTQRLAADSSDDEAFNVDDADIEWVEDPPKSSQSVSTRLRRTVIDDEDEDEDEQPIIAPPSARKRGRPAVITLDSDSDSDDAPIVAPTSSKRRSRPAMVELEDSDDSDVSPAKRQRTSASTPGRLKRPAASTSSPIKQKPHRGHRSEKQKKMELLRRRRAGEKIDKLTSSDDSDDGEKRGLYDTDPEEEFNVLKEFDDDDEEVEETPAQTSHKGPSKRSREKREKRNDEDYDDNDNDLDDFVTDDDDAPLGAPANLDIPLEFTSQAIRPLKEQFPYAIEWLIHRRINPSFERNDPVYSNAWRKLDDEVRALASSKFASAAWRAEFYRALKGRPKLDAYEMDAGERSNGLYDTCEACGRSNHPATFRVLFHGHPYYKNTLDDVESESENSENDNSDGSGHASVDTQGMTLPPATKEWHVGSVCCGNAETASSLIHWKHALRDWVDERLEDDGWMEPSKLYEREHMKSRKRRELANGIVDTWRENGIVTALYRDFKTTLEDARNKSTSGRNRGR</sequence>
<accession>A0ACB9YR23</accession>
<proteinExistence type="predicted"/>
<gene>
    <name evidence="1" type="ORF">F4820DRAFT_433105</name>
</gene>
<dbReference type="EMBL" id="MU393547">
    <property type="protein sequence ID" value="KAI4861616.1"/>
    <property type="molecule type" value="Genomic_DNA"/>
</dbReference>
<organism evidence="1 2">
    <name type="scientific">Hypoxylon rubiginosum</name>
    <dbReference type="NCBI Taxonomy" id="110542"/>
    <lineage>
        <taxon>Eukaryota</taxon>
        <taxon>Fungi</taxon>
        <taxon>Dikarya</taxon>
        <taxon>Ascomycota</taxon>
        <taxon>Pezizomycotina</taxon>
        <taxon>Sordariomycetes</taxon>
        <taxon>Xylariomycetidae</taxon>
        <taxon>Xylariales</taxon>
        <taxon>Hypoxylaceae</taxon>
        <taxon>Hypoxylon</taxon>
    </lineage>
</organism>
<name>A0ACB9YR23_9PEZI</name>
<comment type="caution">
    <text evidence="1">The sequence shown here is derived from an EMBL/GenBank/DDBJ whole genome shotgun (WGS) entry which is preliminary data.</text>
</comment>
<keyword evidence="2" id="KW-1185">Reference proteome</keyword>